<accession>A0ABP9Q300</accession>
<dbReference type="RefSeq" id="WP_345462075.1">
    <property type="nucleotide sequence ID" value="NZ_BAABKG010000005.1"/>
</dbReference>
<feature type="transmembrane region" description="Helical" evidence="1">
    <location>
        <begin position="187"/>
        <end position="205"/>
    </location>
</feature>
<feature type="transmembrane region" description="Helical" evidence="1">
    <location>
        <begin position="114"/>
        <end position="136"/>
    </location>
</feature>
<sequence>MTTQITTHNPVRSDLPAGELDLTPAVPRPGRGWAVAGVAAALSAVAGTVCSFSILSVYDDDLAGDAEAIAADLGDKVVFMVGFHVFQTLAAVLMAVFALGLFRRLRAALPADSLLPALAAFGLLGTSVVVVLGAGLDTEFAFAAADEGTVVPEALVVYNHWIGTIPAVWVLTGLTGLALFGAARQGALARWVGLVGLVLGGLSLVTGVSPLQYMAGLTGTLMLLVVAAALALGDRAHRA</sequence>
<protein>
    <recommendedName>
        <fullName evidence="4">DUF4386 family protein</fullName>
    </recommendedName>
</protein>
<feature type="transmembrane region" description="Helical" evidence="1">
    <location>
        <begin position="211"/>
        <end position="233"/>
    </location>
</feature>
<dbReference type="Proteomes" id="UP001500221">
    <property type="component" value="Unassembled WGS sequence"/>
</dbReference>
<proteinExistence type="predicted"/>
<evidence type="ECO:0000313" key="3">
    <source>
        <dbReference type="Proteomes" id="UP001500221"/>
    </source>
</evidence>
<name>A0ABP9Q300_9ACTN</name>
<keyword evidence="1" id="KW-1133">Transmembrane helix</keyword>
<organism evidence="2 3">
    <name type="scientific">Nocardioides marinquilinus</name>
    <dbReference type="NCBI Taxonomy" id="1210400"/>
    <lineage>
        <taxon>Bacteria</taxon>
        <taxon>Bacillati</taxon>
        <taxon>Actinomycetota</taxon>
        <taxon>Actinomycetes</taxon>
        <taxon>Propionibacteriales</taxon>
        <taxon>Nocardioidaceae</taxon>
        <taxon>Nocardioides</taxon>
    </lineage>
</organism>
<evidence type="ECO:0000313" key="2">
    <source>
        <dbReference type="EMBL" id="GAA5153957.1"/>
    </source>
</evidence>
<keyword evidence="3" id="KW-1185">Reference proteome</keyword>
<gene>
    <name evidence="2" type="ORF">GCM10023340_36710</name>
</gene>
<evidence type="ECO:0008006" key="4">
    <source>
        <dbReference type="Google" id="ProtNLM"/>
    </source>
</evidence>
<dbReference type="EMBL" id="BAABKG010000005">
    <property type="protein sequence ID" value="GAA5153957.1"/>
    <property type="molecule type" value="Genomic_DNA"/>
</dbReference>
<keyword evidence="1" id="KW-0812">Transmembrane</keyword>
<feature type="transmembrane region" description="Helical" evidence="1">
    <location>
        <begin position="156"/>
        <end position="180"/>
    </location>
</feature>
<evidence type="ECO:0000256" key="1">
    <source>
        <dbReference type="SAM" id="Phobius"/>
    </source>
</evidence>
<feature type="transmembrane region" description="Helical" evidence="1">
    <location>
        <begin position="78"/>
        <end position="102"/>
    </location>
</feature>
<feature type="transmembrane region" description="Helical" evidence="1">
    <location>
        <begin position="33"/>
        <end position="58"/>
    </location>
</feature>
<keyword evidence="1" id="KW-0472">Membrane</keyword>
<reference evidence="3" key="1">
    <citation type="journal article" date="2019" name="Int. J. Syst. Evol. Microbiol.">
        <title>The Global Catalogue of Microorganisms (GCM) 10K type strain sequencing project: providing services to taxonomists for standard genome sequencing and annotation.</title>
        <authorList>
            <consortium name="The Broad Institute Genomics Platform"/>
            <consortium name="The Broad Institute Genome Sequencing Center for Infectious Disease"/>
            <person name="Wu L."/>
            <person name="Ma J."/>
        </authorList>
    </citation>
    <scope>NUCLEOTIDE SEQUENCE [LARGE SCALE GENOMIC DNA]</scope>
    <source>
        <strain evidence="3">JCM 18459</strain>
    </source>
</reference>
<comment type="caution">
    <text evidence="2">The sequence shown here is derived from an EMBL/GenBank/DDBJ whole genome shotgun (WGS) entry which is preliminary data.</text>
</comment>